<dbReference type="Pfam" id="PF00026">
    <property type="entry name" value="Asp"/>
    <property type="match status" value="1"/>
</dbReference>
<dbReference type="PANTHER" id="PTHR47966">
    <property type="entry name" value="BETA-SITE APP-CLEAVING ENZYME, ISOFORM A-RELATED"/>
    <property type="match status" value="1"/>
</dbReference>
<keyword evidence="4 6" id="KW-0645">Protease</keyword>
<dbReference type="AlphaFoldDB" id="A0A8E2AVZ4"/>
<dbReference type="PROSITE" id="PS00141">
    <property type="entry name" value="ASP_PROTEASE"/>
    <property type="match status" value="2"/>
</dbReference>
<dbReference type="CDD" id="cd05471">
    <property type="entry name" value="pepsin_like"/>
    <property type="match status" value="1"/>
</dbReference>
<sequence>MASLLVSNRARDQAVRTRVNQTSHVKRQPGSVSIFDANATDFGDIYVASIGIGTPPTQYNVIVDTGSSSTWIGGNQAYVETNTSQSTEQAITVNYGSITFVGAEFVDTVMLAPGNSIFNQSIGVANFAEGLQGLDGVLGLGPTILTEGTFDSNQQETIPTVTDNAFSEGLIGAKQIGISFEPTNTQLNNTGEISFGAPDERKFTGSLAFVPITTASPATFFVGIDQTITYGSAGVPILNKTSGIVDTGSSLLFLASDAFARYAQVTNATADQVTGLLALPIDRFGNLESLFFNIGGTTYEFTADAQIWPRALNADIGGTDDNVYLIVADNGVHSGSGHDFTLGLVWLQRFYMVYDSANDTVGFATTQFTNSTINGST</sequence>
<evidence type="ECO:0000259" key="5">
    <source>
        <dbReference type="PROSITE" id="PS51767"/>
    </source>
</evidence>
<keyword evidence="2 4" id="KW-0064">Aspartyl protease</keyword>
<keyword evidence="7" id="KW-1185">Reference proteome</keyword>
<feature type="active site" evidence="3">
    <location>
        <position position="64"/>
    </location>
</feature>
<dbReference type="InterPro" id="IPR034164">
    <property type="entry name" value="Pepsin-like_dom"/>
</dbReference>
<dbReference type="SUPFAM" id="SSF50630">
    <property type="entry name" value="Acid proteases"/>
    <property type="match status" value="1"/>
</dbReference>
<dbReference type="InterPro" id="IPR033121">
    <property type="entry name" value="PEPTIDASE_A1"/>
</dbReference>
<accession>A0A8E2AVZ4</accession>
<evidence type="ECO:0000256" key="1">
    <source>
        <dbReference type="ARBA" id="ARBA00007447"/>
    </source>
</evidence>
<dbReference type="InterPro" id="IPR021109">
    <property type="entry name" value="Peptidase_aspartic_dom_sf"/>
</dbReference>
<dbReference type="Gene3D" id="2.40.70.10">
    <property type="entry name" value="Acid Proteases"/>
    <property type="match status" value="2"/>
</dbReference>
<keyword evidence="4" id="KW-0378">Hydrolase</keyword>
<name>A0A8E2AVZ4_9APHY</name>
<reference evidence="6 7" key="1">
    <citation type="submission" date="2016-07" db="EMBL/GenBank/DDBJ databases">
        <title>Draft genome of the white-rot fungus Obba rivulosa 3A-2.</title>
        <authorList>
            <consortium name="DOE Joint Genome Institute"/>
            <person name="Miettinen O."/>
            <person name="Riley R."/>
            <person name="Acob R."/>
            <person name="Barry K."/>
            <person name="Cullen D."/>
            <person name="De Vries R."/>
            <person name="Hainaut M."/>
            <person name="Hatakka A."/>
            <person name="Henrissat B."/>
            <person name="Hilden K."/>
            <person name="Kuo R."/>
            <person name="Labutti K."/>
            <person name="Lipzen A."/>
            <person name="Makela M.R."/>
            <person name="Sandor L."/>
            <person name="Spatafora J.W."/>
            <person name="Grigoriev I.V."/>
            <person name="Hibbett D.S."/>
        </authorList>
    </citation>
    <scope>NUCLEOTIDE SEQUENCE [LARGE SCALE GENOMIC DNA]</scope>
    <source>
        <strain evidence="6 7">3A-2</strain>
    </source>
</reference>
<gene>
    <name evidence="6" type="ORF">OBBRIDRAFT_836041</name>
</gene>
<feature type="domain" description="Peptidase A1" evidence="5">
    <location>
        <begin position="46"/>
        <end position="364"/>
    </location>
</feature>
<dbReference type="PRINTS" id="PR00792">
    <property type="entry name" value="PEPSIN"/>
</dbReference>
<evidence type="ECO:0000256" key="2">
    <source>
        <dbReference type="ARBA" id="ARBA00022750"/>
    </source>
</evidence>
<protein>
    <submittedName>
        <fullName evidence="6">Acid protease</fullName>
    </submittedName>
</protein>
<comment type="similarity">
    <text evidence="1 4">Belongs to the peptidase A1 family.</text>
</comment>
<dbReference type="Proteomes" id="UP000250043">
    <property type="component" value="Unassembled WGS sequence"/>
</dbReference>
<dbReference type="PROSITE" id="PS51767">
    <property type="entry name" value="PEPTIDASE_A1"/>
    <property type="match status" value="1"/>
</dbReference>
<evidence type="ECO:0000313" key="6">
    <source>
        <dbReference type="EMBL" id="OCH89114.1"/>
    </source>
</evidence>
<dbReference type="GO" id="GO:0004190">
    <property type="term" value="F:aspartic-type endopeptidase activity"/>
    <property type="evidence" value="ECO:0007669"/>
    <property type="project" value="UniProtKB-KW"/>
</dbReference>
<organism evidence="6 7">
    <name type="scientific">Obba rivulosa</name>
    <dbReference type="NCBI Taxonomy" id="1052685"/>
    <lineage>
        <taxon>Eukaryota</taxon>
        <taxon>Fungi</taxon>
        <taxon>Dikarya</taxon>
        <taxon>Basidiomycota</taxon>
        <taxon>Agaricomycotina</taxon>
        <taxon>Agaricomycetes</taxon>
        <taxon>Polyporales</taxon>
        <taxon>Gelatoporiaceae</taxon>
        <taxon>Obba</taxon>
    </lineage>
</organism>
<dbReference type="InterPro" id="IPR001969">
    <property type="entry name" value="Aspartic_peptidase_AS"/>
</dbReference>
<feature type="active site" evidence="3">
    <location>
        <position position="246"/>
    </location>
</feature>
<proteinExistence type="inferred from homology"/>
<dbReference type="EMBL" id="KV722434">
    <property type="protein sequence ID" value="OCH89114.1"/>
    <property type="molecule type" value="Genomic_DNA"/>
</dbReference>
<dbReference type="PANTHER" id="PTHR47966:SF51">
    <property type="entry name" value="BETA-SITE APP-CLEAVING ENZYME, ISOFORM A-RELATED"/>
    <property type="match status" value="1"/>
</dbReference>
<evidence type="ECO:0000313" key="7">
    <source>
        <dbReference type="Proteomes" id="UP000250043"/>
    </source>
</evidence>
<evidence type="ECO:0000256" key="4">
    <source>
        <dbReference type="RuleBase" id="RU000454"/>
    </source>
</evidence>
<dbReference type="OrthoDB" id="660550at2759"/>
<dbReference type="InterPro" id="IPR001461">
    <property type="entry name" value="Aspartic_peptidase_A1"/>
</dbReference>
<evidence type="ECO:0000256" key="3">
    <source>
        <dbReference type="PIRSR" id="PIRSR601461-1"/>
    </source>
</evidence>
<dbReference type="GO" id="GO:0006508">
    <property type="term" value="P:proteolysis"/>
    <property type="evidence" value="ECO:0007669"/>
    <property type="project" value="UniProtKB-KW"/>
</dbReference>